<evidence type="ECO:0000313" key="1">
    <source>
        <dbReference type="EMBL" id="KAI8561023.1"/>
    </source>
</evidence>
<dbReference type="EMBL" id="CM046391">
    <property type="protein sequence ID" value="KAI8561023.1"/>
    <property type="molecule type" value="Genomic_DNA"/>
</dbReference>
<dbReference type="Proteomes" id="UP001062846">
    <property type="component" value="Chromosome 4"/>
</dbReference>
<comment type="caution">
    <text evidence="1">The sequence shown here is derived from an EMBL/GenBank/DDBJ whole genome shotgun (WGS) entry which is preliminary data.</text>
</comment>
<protein>
    <submittedName>
        <fullName evidence="1">Uncharacterized protein</fullName>
    </submittedName>
</protein>
<name>A0ACC0P8F6_RHOML</name>
<accession>A0ACC0P8F6</accession>
<gene>
    <name evidence="1" type="ORF">RHMOL_Rhmol04G0303300</name>
</gene>
<reference evidence="1" key="1">
    <citation type="submission" date="2022-02" db="EMBL/GenBank/DDBJ databases">
        <title>Plant Genome Project.</title>
        <authorList>
            <person name="Zhang R.-G."/>
        </authorList>
    </citation>
    <scope>NUCLEOTIDE SEQUENCE</scope>
    <source>
        <strain evidence="1">AT1</strain>
    </source>
</reference>
<proteinExistence type="predicted"/>
<sequence>MHWKEFFSIKIRQFHNHWYFMSNVFLMTMLIIRMMATYGAKLQIWLIGPSLLSMMKTPNTRGLHWEN</sequence>
<keyword evidence="2" id="KW-1185">Reference proteome</keyword>
<organism evidence="1 2">
    <name type="scientific">Rhododendron molle</name>
    <name type="common">Chinese azalea</name>
    <name type="synonym">Azalea mollis</name>
    <dbReference type="NCBI Taxonomy" id="49168"/>
    <lineage>
        <taxon>Eukaryota</taxon>
        <taxon>Viridiplantae</taxon>
        <taxon>Streptophyta</taxon>
        <taxon>Embryophyta</taxon>
        <taxon>Tracheophyta</taxon>
        <taxon>Spermatophyta</taxon>
        <taxon>Magnoliopsida</taxon>
        <taxon>eudicotyledons</taxon>
        <taxon>Gunneridae</taxon>
        <taxon>Pentapetalae</taxon>
        <taxon>asterids</taxon>
        <taxon>Ericales</taxon>
        <taxon>Ericaceae</taxon>
        <taxon>Ericoideae</taxon>
        <taxon>Rhodoreae</taxon>
        <taxon>Rhododendron</taxon>
    </lineage>
</organism>
<evidence type="ECO:0000313" key="2">
    <source>
        <dbReference type="Proteomes" id="UP001062846"/>
    </source>
</evidence>